<feature type="compositionally biased region" description="Pro residues" evidence="1">
    <location>
        <begin position="238"/>
        <end position="247"/>
    </location>
</feature>
<dbReference type="EMBL" id="KN839865">
    <property type="protein sequence ID" value="KIJ61107.1"/>
    <property type="molecule type" value="Genomic_DNA"/>
</dbReference>
<evidence type="ECO:0000256" key="1">
    <source>
        <dbReference type="SAM" id="MobiDB-lite"/>
    </source>
</evidence>
<name>A0A0C9WBU1_9AGAM</name>
<proteinExistence type="predicted"/>
<protein>
    <submittedName>
        <fullName evidence="2">Uncharacterized protein</fullName>
    </submittedName>
</protein>
<dbReference type="Proteomes" id="UP000053820">
    <property type="component" value="Unassembled WGS sequence"/>
</dbReference>
<feature type="region of interest" description="Disordered" evidence="1">
    <location>
        <begin position="117"/>
        <end position="172"/>
    </location>
</feature>
<accession>A0A0C9WBU1</accession>
<sequence length="343" mass="34725">MSSTSSSGGISSGSGSNSTSTSSSISSSTTTSTTGNGGSPGSSTLYLRFRQRYDRALAAGLFVEVERGRFVSGRFEVGPGAGGMFAGEMLGGGRSVVLGKKPVLWEASVDNARVLYGPSSGSGSGSGEEKGSGYSNALEERSYSDPLDPHRDEKSQPTHTCTNSITKVPQEVARGVSGPWSMITPVAIHLTRYASSQTPGPSVHPPADASAQSQARSRTFRAHVGSLLPLSSRTHRQPAPPEDPPTTSPDATHSGGVDVGGGGDGRDTDTLSVCVLIAMPDVAAPVRRPAAVPPSQEGRIGMVGDGRAGDGAAGGGGGCPVVEFGVLEVPVRGAAESSLVEVS</sequence>
<feature type="region of interest" description="Disordered" evidence="1">
    <location>
        <begin position="195"/>
        <end position="266"/>
    </location>
</feature>
<feature type="compositionally biased region" description="Basic and acidic residues" evidence="1">
    <location>
        <begin position="138"/>
        <end position="156"/>
    </location>
</feature>
<dbReference type="HOGENOM" id="CLU_809062_0_0_1"/>
<reference evidence="2 3" key="1">
    <citation type="submission" date="2014-04" db="EMBL/GenBank/DDBJ databases">
        <title>Evolutionary Origins and Diversification of the Mycorrhizal Mutualists.</title>
        <authorList>
            <consortium name="DOE Joint Genome Institute"/>
            <consortium name="Mycorrhizal Genomics Consortium"/>
            <person name="Kohler A."/>
            <person name="Kuo A."/>
            <person name="Nagy L.G."/>
            <person name="Floudas D."/>
            <person name="Copeland A."/>
            <person name="Barry K.W."/>
            <person name="Cichocki N."/>
            <person name="Veneault-Fourrey C."/>
            <person name="LaButti K."/>
            <person name="Lindquist E.A."/>
            <person name="Lipzen A."/>
            <person name="Lundell T."/>
            <person name="Morin E."/>
            <person name="Murat C."/>
            <person name="Riley R."/>
            <person name="Ohm R."/>
            <person name="Sun H."/>
            <person name="Tunlid A."/>
            <person name="Henrissat B."/>
            <person name="Grigoriev I.V."/>
            <person name="Hibbett D.S."/>
            <person name="Martin F."/>
        </authorList>
    </citation>
    <scope>NUCLEOTIDE SEQUENCE [LARGE SCALE GENOMIC DNA]</scope>
    <source>
        <strain evidence="2 3">MD-312</strain>
    </source>
</reference>
<feature type="compositionally biased region" description="Low complexity" evidence="1">
    <location>
        <begin position="1"/>
        <end position="34"/>
    </location>
</feature>
<gene>
    <name evidence="2" type="ORF">HYDPIDRAFT_189722</name>
</gene>
<evidence type="ECO:0000313" key="3">
    <source>
        <dbReference type="Proteomes" id="UP000053820"/>
    </source>
</evidence>
<keyword evidence="3" id="KW-1185">Reference proteome</keyword>
<evidence type="ECO:0000313" key="2">
    <source>
        <dbReference type="EMBL" id="KIJ61107.1"/>
    </source>
</evidence>
<feature type="region of interest" description="Disordered" evidence="1">
    <location>
        <begin position="1"/>
        <end position="42"/>
    </location>
</feature>
<dbReference type="AlphaFoldDB" id="A0A0C9WBU1"/>
<organism evidence="2 3">
    <name type="scientific">Hydnomerulius pinastri MD-312</name>
    <dbReference type="NCBI Taxonomy" id="994086"/>
    <lineage>
        <taxon>Eukaryota</taxon>
        <taxon>Fungi</taxon>
        <taxon>Dikarya</taxon>
        <taxon>Basidiomycota</taxon>
        <taxon>Agaricomycotina</taxon>
        <taxon>Agaricomycetes</taxon>
        <taxon>Agaricomycetidae</taxon>
        <taxon>Boletales</taxon>
        <taxon>Boletales incertae sedis</taxon>
        <taxon>Leucogyrophana</taxon>
    </lineage>
</organism>
<feature type="compositionally biased region" description="Polar residues" evidence="1">
    <location>
        <begin position="157"/>
        <end position="167"/>
    </location>
</feature>